<dbReference type="Proteomes" id="UP000078540">
    <property type="component" value="Unassembled WGS sequence"/>
</dbReference>
<feature type="domain" description="Homeobox" evidence="12">
    <location>
        <begin position="162"/>
        <end position="222"/>
    </location>
</feature>
<feature type="compositionally biased region" description="Basic and acidic residues" evidence="11">
    <location>
        <begin position="24"/>
        <end position="75"/>
    </location>
</feature>
<dbReference type="GO" id="GO:0003677">
    <property type="term" value="F:DNA binding"/>
    <property type="evidence" value="ECO:0007669"/>
    <property type="project" value="UniProtKB-UniRule"/>
</dbReference>
<evidence type="ECO:0000256" key="1">
    <source>
        <dbReference type="ARBA" id="ARBA00004123"/>
    </source>
</evidence>
<dbReference type="SUPFAM" id="SSF46689">
    <property type="entry name" value="Homeodomain-like"/>
    <property type="match status" value="1"/>
</dbReference>
<evidence type="ECO:0000259" key="12">
    <source>
        <dbReference type="PROSITE" id="PS50071"/>
    </source>
</evidence>
<sequence>MSAKKTRRPSSPRRFFARLYGHLEATKKTEDDEDEDHARESLDSSPEITEKTSHELPDSPESHKILPVSHSKDLEKVPNDVANSKIFESKETKKDSMLAGVRLPFLHGFLPRGPGQTFHLTQLAHPSTLPPHLHVLPNHQSMAEHHFQGFSAFLARRRRKEGRPRRQRTTFSGEQTLRLEVEYRRGEYISRGRRFELATSLRLTETQIKIWFQNRRAKDKRIEKAQLDQQYRSSRALFTFVNTPISEILTTTGLEPSSKYPKSREKPHQPSHLKSRVQLFWRTRPARSERETRCPMNSAPFVMRGEAPRTPRKAPHKDRNLNFAVSNGLVNLPLYNATGFCGLCLYKDTYGSVTNHSCISSNPVVIDSSSKDQPRYSSSSSETSDNPPNLVSTT</sequence>
<accession>A0A151I2V9</accession>
<dbReference type="FunFam" id="1.10.10.60:FF:000417">
    <property type="entry name" value="Even-skipped homeobox 1"/>
    <property type="match status" value="1"/>
</dbReference>
<evidence type="ECO:0000313" key="14">
    <source>
        <dbReference type="Proteomes" id="UP000078540"/>
    </source>
</evidence>
<dbReference type="Pfam" id="PF00046">
    <property type="entry name" value="Homeodomain"/>
    <property type="match status" value="1"/>
</dbReference>
<evidence type="ECO:0000256" key="11">
    <source>
        <dbReference type="SAM" id="MobiDB-lite"/>
    </source>
</evidence>
<proteinExistence type="predicted"/>
<feature type="region of interest" description="Disordered" evidence="11">
    <location>
        <begin position="1"/>
        <end position="75"/>
    </location>
</feature>
<keyword evidence="14" id="KW-1185">Reference proteome</keyword>
<name>A0A151I2V9_9HYME</name>
<keyword evidence="6" id="KW-0844">Vision</keyword>
<keyword evidence="3 9" id="KW-0238">DNA-binding</keyword>
<dbReference type="InterPro" id="IPR020479">
    <property type="entry name" value="HD_metazoa"/>
</dbReference>
<evidence type="ECO:0000256" key="7">
    <source>
        <dbReference type="ARBA" id="ARBA00056641"/>
    </source>
</evidence>
<dbReference type="GO" id="GO:0007601">
    <property type="term" value="P:visual perception"/>
    <property type="evidence" value="ECO:0007669"/>
    <property type="project" value="UniProtKB-KW"/>
</dbReference>
<organism evidence="13 14">
    <name type="scientific">Atta colombica</name>
    <dbReference type="NCBI Taxonomy" id="520822"/>
    <lineage>
        <taxon>Eukaryota</taxon>
        <taxon>Metazoa</taxon>
        <taxon>Ecdysozoa</taxon>
        <taxon>Arthropoda</taxon>
        <taxon>Hexapoda</taxon>
        <taxon>Insecta</taxon>
        <taxon>Pterygota</taxon>
        <taxon>Neoptera</taxon>
        <taxon>Endopterygota</taxon>
        <taxon>Hymenoptera</taxon>
        <taxon>Apocrita</taxon>
        <taxon>Aculeata</taxon>
        <taxon>Formicoidea</taxon>
        <taxon>Formicidae</taxon>
        <taxon>Myrmicinae</taxon>
        <taxon>Atta</taxon>
    </lineage>
</organism>
<evidence type="ECO:0000256" key="4">
    <source>
        <dbReference type="ARBA" id="ARBA00023155"/>
    </source>
</evidence>
<dbReference type="InterPro" id="IPR009057">
    <property type="entry name" value="Homeodomain-like_sf"/>
</dbReference>
<dbReference type="PROSITE" id="PS00027">
    <property type="entry name" value="HOMEOBOX_1"/>
    <property type="match status" value="1"/>
</dbReference>
<comment type="function">
    <text evidence="7">Required to establish the unique cell identity of photoreceptors R2 and R5 and consequently for ommatidial assembly in the developing eye imaginal disk. Repression of expression in R8 photoreceptor by senseless (sens) is an essential mechanism of R8 cell fate determination.</text>
</comment>
<feature type="region of interest" description="Disordered" evidence="11">
    <location>
        <begin position="253"/>
        <end position="273"/>
    </location>
</feature>
<dbReference type="GO" id="GO:0005634">
    <property type="term" value="C:nucleus"/>
    <property type="evidence" value="ECO:0007669"/>
    <property type="project" value="UniProtKB-SubCell"/>
</dbReference>
<evidence type="ECO:0000256" key="10">
    <source>
        <dbReference type="RuleBase" id="RU000682"/>
    </source>
</evidence>
<keyword evidence="2" id="KW-0217">Developmental protein</keyword>
<comment type="subcellular location">
    <subcellularLocation>
        <location evidence="1 9 10">Nucleus</location>
    </subcellularLocation>
</comment>
<dbReference type="STRING" id="520822.A0A151I2V9"/>
<feature type="DNA-binding region" description="Homeobox" evidence="9">
    <location>
        <begin position="164"/>
        <end position="223"/>
    </location>
</feature>
<evidence type="ECO:0000256" key="8">
    <source>
        <dbReference type="ARBA" id="ARBA00068739"/>
    </source>
</evidence>
<dbReference type="InterPro" id="IPR001356">
    <property type="entry name" value="HD"/>
</dbReference>
<dbReference type="GO" id="GO:0000981">
    <property type="term" value="F:DNA-binding transcription factor activity, RNA polymerase II-specific"/>
    <property type="evidence" value="ECO:0007669"/>
    <property type="project" value="InterPro"/>
</dbReference>
<dbReference type="PANTHER" id="PTHR24333">
    <property type="entry name" value="HOMEO BOX HB9 LIKE A-RELATED"/>
    <property type="match status" value="1"/>
</dbReference>
<feature type="region of interest" description="Disordered" evidence="11">
    <location>
        <begin position="361"/>
        <end position="394"/>
    </location>
</feature>
<gene>
    <name evidence="13" type="ORF">ALC53_06708</name>
</gene>
<dbReference type="GO" id="GO:0048663">
    <property type="term" value="P:neuron fate commitment"/>
    <property type="evidence" value="ECO:0007669"/>
    <property type="project" value="UniProtKB-ARBA"/>
</dbReference>
<evidence type="ECO:0000313" key="13">
    <source>
        <dbReference type="EMBL" id="KYM82796.1"/>
    </source>
</evidence>
<dbReference type="InterPro" id="IPR017970">
    <property type="entry name" value="Homeobox_CS"/>
</dbReference>
<evidence type="ECO:0000256" key="6">
    <source>
        <dbReference type="ARBA" id="ARBA00023305"/>
    </source>
</evidence>
<dbReference type="SMART" id="SM00389">
    <property type="entry name" value="HOX"/>
    <property type="match status" value="1"/>
</dbReference>
<protein>
    <recommendedName>
        <fullName evidence="8">Homeobox protein rough</fullName>
    </recommendedName>
</protein>
<dbReference type="CDD" id="cd00086">
    <property type="entry name" value="homeodomain"/>
    <property type="match status" value="1"/>
</dbReference>
<dbReference type="Gene3D" id="1.10.10.60">
    <property type="entry name" value="Homeodomain-like"/>
    <property type="match status" value="1"/>
</dbReference>
<dbReference type="PROSITE" id="PS50071">
    <property type="entry name" value="HOMEOBOX_2"/>
    <property type="match status" value="1"/>
</dbReference>
<keyword evidence="6" id="KW-0716">Sensory transduction</keyword>
<dbReference type="AlphaFoldDB" id="A0A151I2V9"/>
<dbReference type="InterPro" id="IPR050848">
    <property type="entry name" value="Homeobox_TF"/>
</dbReference>
<feature type="compositionally biased region" description="Polar residues" evidence="11">
    <location>
        <begin position="382"/>
        <end position="394"/>
    </location>
</feature>
<evidence type="ECO:0000256" key="9">
    <source>
        <dbReference type="PROSITE-ProRule" id="PRU00108"/>
    </source>
</evidence>
<dbReference type="PANTHER" id="PTHR24333:SF8">
    <property type="entry name" value="HOMEOBOX PROTEIN CEH-62"/>
    <property type="match status" value="1"/>
</dbReference>
<evidence type="ECO:0000256" key="3">
    <source>
        <dbReference type="ARBA" id="ARBA00023125"/>
    </source>
</evidence>
<keyword evidence="5 9" id="KW-0539">Nucleus</keyword>
<feature type="compositionally biased region" description="Basic residues" evidence="11">
    <location>
        <begin position="1"/>
        <end position="11"/>
    </location>
</feature>
<dbReference type="PRINTS" id="PR00024">
    <property type="entry name" value="HOMEOBOX"/>
</dbReference>
<dbReference type="EMBL" id="KQ976507">
    <property type="protein sequence ID" value="KYM82796.1"/>
    <property type="molecule type" value="Genomic_DNA"/>
</dbReference>
<evidence type="ECO:0000256" key="2">
    <source>
        <dbReference type="ARBA" id="ARBA00022473"/>
    </source>
</evidence>
<reference evidence="13 14" key="1">
    <citation type="submission" date="2015-09" db="EMBL/GenBank/DDBJ databases">
        <title>Atta colombica WGS genome.</title>
        <authorList>
            <person name="Nygaard S."/>
            <person name="Hu H."/>
            <person name="Boomsma J."/>
            <person name="Zhang G."/>
        </authorList>
    </citation>
    <scope>NUCLEOTIDE SEQUENCE [LARGE SCALE GENOMIC DNA]</scope>
    <source>
        <strain evidence="13">Treedump-2</strain>
        <tissue evidence="13">Whole body</tissue>
    </source>
</reference>
<evidence type="ECO:0000256" key="5">
    <source>
        <dbReference type="ARBA" id="ARBA00023242"/>
    </source>
</evidence>
<keyword evidence="4 9" id="KW-0371">Homeobox</keyword>